<keyword evidence="2" id="KW-1015">Disulfide bond</keyword>
<dbReference type="InterPro" id="IPR013320">
    <property type="entry name" value="ConA-like_dom_sf"/>
</dbReference>
<feature type="compositionally biased region" description="Gly residues" evidence="3">
    <location>
        <begin position="1359"/>
        <end position="1372"/>
    </location>
</feature>
<evidence type="ECO:0000256" key="2">
    <source>
        <dbReference type="ARBA" id="ARBA00023157"/>
    </source>
</evidence>
<evidence type="ECO:0000256" key="1">
    <source>
        <dbReference type="ARBA" id="ARBA00022729"/>
    </source>
</evidence>
<dbReference type="SMART" id="SM00635">
    <property type="entry name" value="BID_2"/>
    <property type="match status" value="2"/>
</dbReference>
<dbReference type="CDD" id="cd00063">
    <property type="entry name" value="FN3"/>
    <property type="match status" value="2"/>
</dbReference>
<evidence type="ECO:0000256" key="4">
    <source>
        <dbReference type="SAM" id="SignalP"/>
    </source>
</evidence>
<evidence type="ECO:0000259" key="6">
    <source>
        <dbReference type="PROSITE" id="PS51272"/>
    </source>
</evidence>
<feature type="signal peptide" evidence="4">
    <location>
        <begin position="1"/>
        <end position="33"/>
    </location>
</feature>
<dbReference type="SUPFAM" id="SSF49265">
    <property type="entry name" value="Fibronectin type III"/>
    <property type="match status" value="1"/>
</dbReference>
<dbReference type="Pfam" id="PF13385">
    <property type="entry name" value="Laminin_G_3"/>
    <property type="match status" value="3"/>
</dbReference>
<dbReference type="Gene3D" id="2.60.40.10">
    <property type="entry name" value="Immunoglobulins"/>
    <property type="match status" value="3"/>
</dbReference>
<evidence type="ECO:0000313" key="7">
    <source>
        <dbReference type="EMBL" id="NEW06970.1"/>
    </source>
</evidence>
<dbReference type="PROSITE" id="PS51272">
    <property type="entry name" value="SLH"/>
    <property type="match status" value="3"/>
</dbReference>
<accession>A0A6G3ZY03</accession>
<feature type="domain" description="Fibronectin type-III" evidence="5">
    <location>
        <begin position="686"/>
        <end position="777"/>
    </location>
</feature>
<feature type="domain" description="SLH" evidence="6">
    <location>
        <begin position="1697"/>
        <end position="1757"/>
    </location>
</feature>
<dbReference type="Gene3D" id="2.60.120.200">
    <property type="match status" value="3"/>
</dbReference>
<dbReference type="PANTHER" id="PTHR42535:SF2">
    <property type="entry name" value="CHROMOSOME UNDETERMINED SCAFFOLD_146, WHOLE GENOME SHOTGUN SEQUENCE"/>
    <property type="match status" value="1"/>
</dbReference>
<dbReference type="InterPro" id="IPR003961">
    <property type="entry name" value="FN3_dom"/>
</dbReference>
<feature type="domain" description="Fibronectin type-III" evidence="5">
    <location>
        <begin position="360"/>
        <end position="451"/>
    </location>
</feature>
<dbReference type="InterPro" id="IPR008964">
    <property type="entry name" value="Invasin/intimin_cell_adhesion"/>
</dbReference>
<dbReference type="Gene3D" id="2.60.40.1080">
    <property type="match status" value="4"/>
</dbReference>
<dbReference type="InterPro" id="IPR003343">
    <property type="entry name" value="Big_2"/>
</dbReference>
<dbReference type="Pfam" id="PF00395">
    <property type="entry name" value="SLH"/>
    <property type="match status" value="3"/>
</dbReference>
<dbReference type="SMART" id="SM00560">
    <property type="entry name" value="LamGL"/>
    <property type="match status" value="1"/>
</dbReference>
<organism evidence="7">
    <name type="scientific">Paenibacillus sp. SYP-B3998</name>
    <dbReference type="NCBI Taxonomy" id="2678564"/>
    <lineage>
        <taxon>Bacteria</taxon>
        <taxon>Bacillati</taxon>
        <taxon>Bacillota</taxon>
        <taxon>Bacilli</taxon>
        <taxon>Bacillales</taxon>
        <taxon>Paenibacillaceae</taxon>
        <taxon>Paenibacillus</taxon>
    </lineage>
</organism>
<dbReference type="EMBL" id="JAAIKC010000004">
    <property type="protein sequence ID" value="NEW06970.1"/>
    <property type="molecule type" value="Genomic_DNA"/>
</dbReference>
<feature type="domain" description="SLH" evidence="6">
    <location>
        <begin position="1571"/>
        <end position="1631"/>
    </location>
</feature>
<gene>
    <name evidence="7" type="ORF">GK047_13245</name>
</gene>
<sequence>MFRAKLLPTASLLCFLLAVMLLLPDQGQRQALAAESGSTDIFDAQMLYLPFEGSALDASGKSNHGTPSAPLTFPQGQIGGQAADLANGYIGLDASKFKFGSSQSFTVSFWMKADGSLMNDTAIIANKDWASGANPGWEIGMERSKLTVNYKGASANRVDLSKTFTVGDDQWHHIAVSYDRSSKASVYVDNALKGTLTIAGSGSIDTALNLNIGADGKQNLPYTGKLDDFRIFTKALSANEVKTLYQLKANLRSSDAPLWPVGGKLDGQRYGLYGYRIAWNSIKPQPNAADAAGVTQYHVFKDNVLLASVDSSVTSYSAASMPPGDTSVYRVEASDRIGNRTSNGPEASYTVPSVLQTWPEDAKLSVTPVGSGGDVELTWPTAFDASLAAITQYRVTINGTPFPIITSGQQKLIVRALRPGTTYAIEVEAGDGTGYWAKPSLAASYKSSGPPAACPAPIADLLDLDFSGSMTQDASPRNAVVAAVGDPVLVMDPTLGRQVLSLNGTSQYIRVPHAAELNPSGQLTLLTKLSYDDLTSLLADPSIVSKVNTGGYGISLGRTDALLSGVTSSKQDNYRTVKTRAALESSAYYDVAVTFNGTVQVLYINGMEVGRVQSPGVIDYHSSLGKTDLLIGARSTNGSMSAVSGFFKGKIAYAKLFSQALTAEQLGCYYKATGLMQQVDAPIWSADSKLTVEPVDRSTYRVSWSPSGDPVVTQYRIYWNGRVLATVDASTNTYTLSGIYPGNHRLWVEAGSSNGLWSVNGPWLALPDVGSMIAAEPGMAPDLLELLFARSAAEDSSLGKHHGTAVGGAVVRYNPQLGKNTLALDGSGAYVRIPHQPELSPDFLSVAASFLLEDKYRPQTIIGKKQQSDYALEYNPVTGKLEAWFYIQDVFGAKSFVVVESRAALPVGQVVHAVATYDGMDAKLYLNGAEVGRSSRSGAIGRFIEGDLAVGASLDTTGAADNYMKGNIGVIQLFSKVLDAAGVASLYDAYTATYKPQQISSIRWGIDEQWSVGKQGQAIVYALDGSGAQKELTQGLVYQSLNPEIVAISDTGRITPLAKGTARLVAQYGAWSAGITVNVNDRIAQSIVLSGPSEMLAGQQAKFVTKVTYGNGTEEMLSSGVTYATYQDKLLAVDSLGMVTALVPGQAYVHAEWKGLSADQLVIIKPQLPNSGTLASLLFSGPTVLRQGQYESTVIQAVYSDQSIRPLTGPVLYTSSNPEVAVIDSVSGAVYAHNPGKVTFTAVYQTANASYSMEVLAAPDSGHKLKSLVMKGPSQVKLGERAMFVLQAFYENTTSLNAVSLDVTDAAQWLVMNKSVLRMDGTGRMTAVGEGTSVVKAVYQDREALAVVTVKSPGALLPGGGGANGGGSGAGGSNDNSSSKLVADGKSSYELRAYDWREGTGQAKVLLADEVSKVVFPIPLMQLKSRETLRLEHKNVKLEISGDFIQAIAVHPAVQGSPQGRLSISFPAVSISARDAWEKVAANQPVKLNLEAPMYDVQLAVEQDPGAAQAIAQWTEPMQVEFPFPSGADKALLGVYRLFADGSMTYVGGKLSESGIRADLRESGKYALLEYRKPYVDVPTEHWAYRTIQTMSAQHHVEGSDEGYFHPDQPISRAEFIALTVKSLGIQPSTVKPKVFEDVPAQAWYASHIEAAVGSGLIQGKEGNRFDPDAMISREEMAVLLTRASGHVSDAAASGQSQTFTDGEQIASWSQEAVQLAAHLGLMQGRDYGRFAPQATTTRAEAVQAMQRVLAVKERRN</sequence>
<keyword evidence="1 4" id="KW-0732">Signal</keyword>
<dbReference type="SUPFAM" id="SSF49373">
    <property type="entry name" value="Invasin/intimin cell-adhesion fragments"/>
    <property type="match status" value="1"/>
</dbReference>
<comment type="caution">
    <text evidence="7">The sequence shown here is derived from an EMBL/GenBank/DDBJ whole genome shotgun (WGS) entry which is preliminary data.</text>
</comment>
<dbReference type="InterPro" id="IPR036116">
    <property type="entry name" value="FN3_sf"/>
</dbReference>
<dbReference type="RefSeq" id="WP_163947049.1">
    <property type="nucleotide sequence ID" value="NZ_JAAIKC010000004.1"/>
</dbReference>
<proteinExistence type="predicted"/>
<dbReference type="SMART" id="SM00060">
    <property type="entry name" value="FN3"/>
    <property type="match status" value="2"/>
</dbReference>
<evidence type="ECO:0000259" key="5">
    <source>
        <dbReference type="PROSITE" id="PS50853"/>
    </source>
</evidence>
<name>A0A6G3ZY03_9BACL</name>
<reference evidence="7" key="1">
    <citation type="submission" date="2020-02" db="EMBL/GenBank/DDBJ databases">
        <authorList>
            <person name="Shen X.-R."/>
            <person name="Zhang Y.-X."/>
        </authorList>
    </citation>
    <scope>NUCLEOTIDE SEQUENCE</scope>
    <source>
        <strain evidence="7">SYP-B3998</strain>
    </source>
</reference>
<feature type="chain" id="PRO_5026246360" description="S-layer homology domain-containing protein" evidence="4">
    <location>
        <begin position="34"/>
        <end position="1757"/>
    </location>
</feature>
<dbReference type="PROSITE" id="PS50853">
    <property type="entry name" value="FN3"/>
    <property type="match status" value="2"/>
</dbReference>
<dbReference type="InterPro" id="IPR013783">
    <property type="entry name" value="Ig-like_fold"/>
</dbReference>
<dbReference type="PANTHER" id="PTHR42535">
    <property type="entry name" value="OOKINETE PROTEIN, PUTATIVE-RELATED"/>
    <property type="match status" value="1"/>
</dbReference>
<dbReference type="InterPro" id="IPR006558">
    <property type="entry name" value="LamG-like"/>
</dbReference>
<feature type="domain" description="SLH" evidence="6">
    <location>
        <begin position="1632"/>
        <end position="1695"/>
    </location>
</feature>
<dbReference type="InterPro" id="IPR001119">
    <property type="entry name" value="SLH_dom"/>
</dbReference>
<evidence type="ECO:0008006" key="8">
    <source>
        <dbReference type="Google" id="ProtNLM"/>
    </source>
</evidence>
<feature type="region of interest" description="Disordered" evidence="3">
    <location>
        <begin position="1359"/>
        <end position="1381"/>
    </location>
</feature>
<evidence type="ECO:0000256" key="3">
    <source>
        <dbReference type="SAM" id="MobiDB-lite"/>
    </source>
</evidence>
<protein>
    <recommendedName>
        <fullName evidence="8">S-layer homology domain-containing protein</fullName>
    </recommendedName>
</protein>
<dbReference type="SUPFAM" id="SSF49899">
    <property type="entry name" value="Concanavalin A-like lectins/glucanases"/>
    <property type="match status" value="3"/>
</dbReference>